<dbReference type="Pfam" id="PF11716">
    <property type="entry name" value="MDMPI_N"/>
    <property type="match status" value="1"/>
</dbReference>
<sequence>MTVGIREAYRRALDGCAAQVQRVGPGQWRDPTPCSGWDVRTLVNHLVQECLFVPELLSGRSVAEVGDLFEGDLLGDDPVKAFDVAAAAAVRATAPPDVLGRVVRLSFGDVPCEEYLTELFADALIHTWDVATAVGRPVRLDPELVRLCTEWFAGAEADDTQALGEHPGTDPLTRLLAAWGRHG</sequence>
<organism evidence="2 3">
    <name type="scientific">Sphaerisporangium rubeum</name>
    <dbReference type="NCBI Taxonomy" id="321317"/>
    <lineage>
        <taxon>Bacteria</taxon>
        <taxon>Bacillati</taxon>
        <taxon>Actinomycetota</taxon>
        <taxon>Actinomycetes</taxon>
        <taxon>Streptosporangiales</taxon>
        <taxon>Streptosporangiaceae</taxon>
        <taxon>Sphaerisporangium</taxon>
    </lineage>
</organism>
<accession>A0A7X0IHG4</accession>
<dbReference type="InterPro" id="IPR017517">
    <property type="entry name" value="Maleyloyr_isom"/>
</dbReference>
<keyword evidence="3" id="KW-1185">Reference proteome</keyword>
<reference evidence="2 3" key="1">
    <citation type="submission" date="2020-08" db="EMBL/GenBank/DDBJ databases">
        <title>Sequencing the genomes of 1000 actinobacteria strains.</title>
        <authorList>
            <person name="Klenk H.-P."/>
        </authorList>
    </citation>
    <scope>NUCLEOTIDE SEQUENCE [LARGE SCALE GENOMIC DNA]</scope>
    <source>
        <strain evidence="2 3">DSM 44936</strain>
    </source>
</reference>
<dbReference type="Proteomes" id="UP000555564">
    <property type="component" value="Unassembled WGS sequence"/>
</dbReference>
<dbReference type="SUPFAM" id="SSF109854">
    <property type="entry name" value="DinB/YfiT-like putative metalloenzymes"/>
    <property type="match status" value="1"/>
</dbReference>
<dbReference type="GO" id="GO:0046872">
    <property type="term" value="F:metal ion binding"/>
    <property type="evidence" value="ECO:0007669"/>
    <property type="project" value="InterPro"/>
</dbReference>
<dbReference type="Gene3D" id="1.20.120.450">
    <property type="entry name" value="dinb family like domain"/>
    <property type="match status" value="1"/>
</dbReference>
<evidence type="ECO:0000313" key="3">
    <source>
        <dbReference type="Proteomes" id="UP000555564"/>
    </source>
</evidence>
<name>A0A7X0IHG4_9ACTN</name>
<dbReference type="AlphaFoldDB" id="A0A7X0IHG4"/>
<proteinExistence type="predicted"/>
<gene>
    <name evidence="2" type="ORF">BJ992_004677</name>
</gene>
<dbReference type="NCBIfam" id="TIGR03086">
    <property type="entry name" value="TIGR03086 family metal-binding protein"/>
    <property type="match status" value="1"/>
</dbReference>
<dbReference type="EMBL" id="JACHIU010000001">
    <property type="protein sequence ID" value="MBB6475246.1"/>
    <property type="molecule type" value="Genomic_DNA"/>
</dbReference>
<evidence type="ECO:0000259" key="1">
    <source>
        <dbReference type="Pfam" id="PF11716"/>
    </source>
</evidence>
<dbReference type="RefSeq" id="WP_184984433.1">
    <property type="nucleotide sequence ID" value="NZ_BAAALO010000067.1"/>
</dbReference>
<comment type="caution">
    <text evidence="2">The sequence shown here is derived from an EMBL/GenBank/DDBJ whole genome shotgun (WGS) entry which is preliminary data.</text>
</comment>
<feature type="domain" description="Mycothiol-dependent maleylpyruvate isomerase metal-binding" evidence="1">
    <location>
        <begin position="10"/>
        <end position="131"/>
    </location>
</feature>
<evidence type="ECO:0000313" key="2">
    <source>
        <dbReference type="EMBL" id="MBB6475246.1"/>
    </source>
</evidence>
<dbReference type="InterPro" id="IPR017520">
    <property type="entry name" value="CHP03086"/>
</dbReference>
<dbReference type="InterPro" id="IPR034660">
    <property type="entry name" value="DinB/YfiT-like"/>
</dbReference>
<dbReference type="NCBIfam" id="TIGR03083">
    <property type="entry name" value="maleylpyruvate isomerase family mycothiol-dependent enzyme"/>
    <property type="match status" value="1"/>
</dbReference>
<dbReference type="InterPro" id="IPR024344">
    <property type="entry name" value="MDMPI_metal-binding"/>
</dbReference>
<protein>
    <submittedName>
        <fullName evidence="2">Uncharacterized protein (TIGR03086 family)</fullName>
    </submittedName>
</protein>